<sequence>MVFADRSDMNWFQETMKTIQLGNTPWLTRIYDLATANPTNSYGGSNGSDPQGNALFFFLPGTNTLATTPGWLGVGPHEWTHFAQQAMSGDINRLPCWFKEGQATYFGNAISNNVRDKWRAVWKEQIQTIKYDYMSFFNLSKSELVSWFDSHALNMPNGVCGPDGAFMIGGIAVEYLVGTVGVSGVYDFEARIKRGELWTSALAHISGKSYESEMVDITNFVLLQRDWAQKA</sequence>
<dbReference type="EMBL" id="CAFBJH010000039">
    <property type="protein sequence ID" value="CAB4850194.1"/>
    <property type="molecule type" value="Genomic_DNA"/>
</dbReference>
<proteinExistence type="predicted"/>
<name>A0A6J7FYX5_9ZZZZ</name>
<dbReference type="EMBL" id="CAFBQZ010000031">
    <property type="protein sequence ID" value="CAB5072159.1"/>
    <property type="molecule type" value="Genomic_DNA"/>
</dbReference>
<dbReference type="EMBL" id="CAFBMI010000030">
    <property type="protein sequence ID" value="CAB4897810.1"/>
    <property type="molecule type" value="Genomic_DNA"/>
</dbReference>
<evidence type="ECO:0000313" key="4">
    <source>
        <dbReference type="EMBL" id="CAB5072159.1"/>
    </source>
</evidence>
<reference evidence="2" key="1">
    <citation type="submission" date="2020-05" db="EMBL/GenBank/DDBJ databases">
        <authorList>
            <person name="Chiriac C."/>
            <person name="Salcher M."/>
            <person name="Ghai R."/>
            <person name="Kavagutti S V."/>
        </authorList>
    </citation>
    <scope>NUCLEOTIDE SEQUENCE</scope>
</reference>
<accession>A0A6J7FYX5</accession>
<evidence type="ECO:0000313" key="3">
    <source>
        <dbReference type="EMBL" id="CAB5008823.1"/>
    </source>
</evidence>
<organism evidence="2">
    <name type="scientific">freshwater metagenome</name>
    <dbReference type="NCBI Taxonomy" id="449393"/>
    <lineage>
        <taxon>unclassified sequences</taxon>
        <taxon>metagenomes</taxon>
        <taxon>ecological metagenomes</taxon>
    </lineage>
</organism>
<dbReference type="EMBL" id="CAFBPG010000033">
    <property type="protein sequence ID" value="CAB5008823.1"/>
    <property type="molecule type" value="Genomic_DNA"/>
</dbReference>
<gene>
    <name evidence="1" type="ORF">UFOPK3287_00722</name>
    <name evidence="2" type="ORF">UFOPK3558_00517</name>
    <name evidence="3" type="ORF">UFOPK4074_00529</name>
    <name evidence="4" type="ORF">UFOPK4372_00561</name>
</gene>
<evidence type="ECO:0000313" key="2">
    <source>
        <dbReference type="EMBL" id="CAB4897810.1"/>
    </source>
</evidence>
<protein>
    <submittedName>
        <fullName evidence="2">Unannotated protein</fullName>
    </submittedName>
</protein>
<dbReference type="AlphaFoldDB" id="A0A6J7FYX5"/>
<evidence type="ECO:0000313" key="1">
    <source>
        <dbReference type="EMBL" id="CAB4850194.1"/>
    </source>
</evidence>